<feature type="binding site" evidence="11">
    <location>
        <begin position="312"/>
        <end position="313"/>
    </location>
    <ligand>
        <name>FMN</name>
        <dbReference type="ChEBI" id="CHEBI:58210"/>
    </ligand>
</feature>
<dbReference type="EC" id="1.3.5.2" evidence="11"/>
<comment type="cofactor">
    <cofactor evidence="11">
        <name>FMN</name>
        <dbReference type="ChEBI" id="CHEBI:58210"/>
    </cofactor>
    <text evidence="11">Binds 1 FMN per subunit.</text>
</comment>
<keyword evidence="9 11" id="KW-0472">Membrane</keyword>
<dbReference type="Pfam" id="PF01180">
    <property type="entry name" value="DHO_dh"/>
    <property type="match status" value="1"/>
</dbReference>
<dbReference type="NCBIfam" id="NF003645">
    <property type="entry name" value="PRK05286.1-2"/>
    <property type="match status" value="1"/>
</dbReference>
<dbReference type="PANTHER" id="PTHR48109">
    <property type="entry name" value="DIHYDROOROTATE DEHYDROGENASE (QUINONE), MITOCHONDRIAL-RELATED"/>
    <property type="match status" value="1"/>
</dbReference>
<comment type="similarity">
    <text evidence="4 11">Belongs to the dihydroorotate dehydrogenase family. Type 2 subfamily.</text>
</comment>
<dbReference type="GO" id="GO:0106430">
    <property type="term" value="F:dihydroorotate dehydrogenase (quinone) activity"/>
    <property type="evidence" value="ECO:0007669"/>
    <property type="project" value="UniProtKB-EC"/>
</dbReference>
<evidence type="ECO:0000256" key="3">
    <source>
        <dbReference type="ARBA" id="ARBA00005161"/>
    </source>
</evidence>
<dbReference type="Gene3D" id="3.20.20.70">
    <property type="entry name" value="Aldolase class I"/>
    <property type="match status" value="1"/>
</dbReference>
<feature type="binding site" evidence="11">
    <location>
        <position position="291"/>
    </location>
    <ligand>
        <name>FMN</name>
        <dbReference type="ChEBI" id="CHEBI:58210"/>
    </ligand>
</feature>
<dbReference type="InterPro" id="IPR001295">
    <property type="entry name" value="Dihydroorotate_DH_CS"/>
</dbReference>
<dbReference type="PATRIC" id="fig|28084.5.peg.1341"/>
<dbReference type="RefSeq" id="WP_028381989.1">
    <property type="nucleotide sequence ID" value="NZ_CAAAIT010000002.1"/>
</dbReference>
<comment type="pathway">
    <text evidence="3 11">Pyrimidine metabolism; UMP biosynthesis via de novo pathway; orotate from (S)-dihydroorotate (quinone route): step 1/1.</text>
</comment>
<comment type="function">
    <text evidence="1 11">Catalyzes the conversion of dihydroorotate to orotate with quinone as electron acceptor.</text>
</comment>
<feature type="binding site" evidence="11">
    <location>
        <begin position="105"/>
        <end position="109"/>
    </location>
    <ligand>
        <name>substrate</name>
    </ligand>
</feature>
<feature type="domain" description="Dihydroorotate dehydrogenase catalytic" evidence="12">
    <location>
        <begin position="43"/>
        <end position="330"/>
    </location>
</feature>
<gene>
    <name evidence="11 13" type="primary">pyrD</name>
    <name evidence="13" type="ORF">Lche_1229</name>
    <name evidence="14" type="ORF">NCTC11976_01883</name>
</gene>
<evidence type="ECO:0000256" key="6">
    <source>
        <dbReference type="ARBA" id="ARBA00022643"/>
    </source>
</evidence>
<accession>A0A0W0S7V5</accession>
<dbReference type="GO" id="GO:0005886">
    <property type="term" value="C:plasma membrane"/>
    <property type="evidence" value="ECO:0007669"/>
    <property type="project" value="UniProtKB-SubCell"/>
</dbReference>
<feature type="binding site" evidence="11">
    <location>
        <position position="133"/>
    </location>
    <ligand>
        <name>FMN</name>
        <dbReference type="ChEBI" id="CHEBI:58210"/>
    </ligand>
</feature>
<evidence type="ECO:0000256" key="1">
    <source>
        <dbReference type="ARBA" id="ARBA00003125"/>
    </source>
</evidence>
<feature type="binding site" evidence="11">
    <location>
        <position position="171"/>
    </location>
    <ligand>
        <name>substrate</name>
    </ligand>
</feature>
<feature type="binding site" evidence="11">
    <location>
        <position position="166"/>
    </location>
    <ligand>
        <name>substrate</name>
    </ligand>
</feature>
<dbReference type="EMBL" id="LR134173">
    <property type="protein sequence ID" value="VEB36783.1"/>
    <property type="molecule type" value="Genomic_DNA"/>
</dbReference>
<dbReference type="NCBIfam" id="NF003652">
    <property type="entry name" value="PRK05286.2-5"/>
    <property type="match status" value="1"/>
</dbReference>
<dbReference type="NCBIfam" id="NF003646">
    <property type="entry name" value="PRK05286.1-4"/>
    <property type="match status" value="1"/>
</dbReference>
<dbReference type="InterPro" id="IPR012135">
    <property type="entry name" value="Dihydroorotate_DH_1_2"/>
</dbReference>
<dbReference type="Proteomes" id="UP000277577">
    <property type="component" value="Chromosome"/>
</dbReference>
<keyword evidence="8 11" id="KW-0560">Oxidoreductase</keyword>
<evidence type="ECO:0000256" key="7">
    <source>
        <dbReference type="ARBA" id="ARBA00022975"/>
    </source>
</evidence>
<dbReference type="InterPro" id="IPR050074">
    <property type="entry name" value="DHO_dehydrogenase"/>
</dbReference>
<evidence type="ECO:0000256" key="4">
    <source>
        <dbReference type="ARBA" id="ARBA00005359"/>
    </source>
</evidence>
<evidence type="ECO:0000313" key="15">
    <source>
        <dbReference type="Proteomes" id="UP000054921"/>
    </source>
</evidence>
<evidence type="ECO:0000313" key="16">
    <source>
        <dbReference type="Proteomes" id="UP000277577"/>
    </source>
</evidence>
<feature type="binding site" evidence="11">
    <location>
        <position position="262"/>
    </location>
    <ligand>
        <name>FMN</name>
        <dbReference type="ChEBI" id="CHEBI:58210"/>
    </ligand>
</feature>
<reference evidence="14 16" key="2">
    <citation type="submission" date="2018-12" db="EMBL/GenBank/DDBJ databases">
        <authorList>
            <consortium name="Pathogen Informatics"/>
        </authorList>
    </citation>
    <scope>NUCLEOTIDE SEQUENCE [LARGE SCALE GENOMIC DNA]</scope>
    <source>
        <strain evidence="14 16">NCTC11976</strain>
    </source>
</reference>
<comment type="subunit">
    <text evidence="11">Monomer.</text>
</comment>
<evidence type="ECO:0000256" key="2">
    <source>
        <dbReference type="ARBA" id="ARBA00004370"/>
    </source>
</evidence>
<dbReference type="SUPFAM" id="SSF51395">
    <property type="entry name" value="FMN-linked oxidoreductases"/>
    <property type="match status" value="1"/>
</dbReference>
<dbReference type="NCBIfam" id="TIGR01036">
    <property type="entry name" value="pyrD_sub2"/>
    <property type="match status" value="1"/>
</dbReference>
<dbReference type="PANTHER" id="PTHR48109:SF4">
    <property type="entry name" value="DIHYDROOROTATE DEHYDROGENASE (QUINONE), MITOCHONDRIAL"/>
    <property type="match status" value="1"/>
</dbReference>
<keyword evidence="5 11" id="KW-0285">Flavoprotein</keyword>
<dbReference type="PROSITE" id="PS00912">
    <property type="entry name" value="DHODEHASE_2"/>
    <property type="match status" value="1"/>
</dbReference>
<feature type="binding site" evidence="11">
    <location>
        <position position="80"/>
    </location>
    <ligand>
        <name>FMN</name>
        <dbReference type="ChEBI" id="CHEBI:58210"/>
    </ligand>
</feature>
<dbReference type="GO" id="GO:0044205">
    <property type="term" value="P:'de novo' UMP biosynthetic process"/>
    <property type="evidence" value="ECO:0007669"/>
    <property type="project" value="UniProtKB-UniRule"/>
</dbReference>
<dbReference type="EMBL" id="LNXW01000013">
    <property type="protein sequence ID" value="KTC79209.1"/>
    <property type="molecule type" value="Genomic_DNA"/>
</dbReference>
<keyword evidence="11" id="KW-1003">Cell membrane</keyword>
<feature type="binding site" evidence="11">
    <location>
        <position position="211"/>
    </location>
    <ligand>
        <name>FMN</name>
        <dbReference type="ChEBI" id="CHEBI:58210"/>
    </ligand>
</feature>
<evidence type="ECO:0000256" key="11">
    <source>
        <dbReference type="HAMAP-Rule" id="MF_00225"/>
    </source>
</evidence>
<dbReference type="UniPathway" id="UPA00070">
    <property type="reaction ID" value="UER00946"/>
</dbReference>
<keyword evidence="16" id="KW-1185">Reference proteome</keyword>
<reference evidence="13 15" key="1">
    <citation type="submission" date="2015-11" db="EMBL/GenBank/DDBJ databases">
        <title>Genomic analysis of 38 Legionella species identifies large and diverse effector repertoires.</title>
        <authorList>
            <person name="Burstein D."/>
            <person name="Amaro F."/>
            <person name="Zusman T."/>
            <person name="Lifshitz Z."/>
            <person name="Cohen O."/>
            <person name="Gilbert J.A."/>
            <person name="Pupko T."/>
            <person name="Shuman H.A."/>
            <person name="Segal G."/>
        </authorList>
    </citation>
    <scope>NUCLEOTIDE SEQUENCE [LARGE SCALE GENOMIC DNA]</scope>
    <source>
        <strain evidence="13 15">ORW</strain>
    </source>
</reference>
<feature type="active site" description="Nucleophile" evidence="11">
    <location>
        <position position="169"/>
    </location>
</feature>
<keyword evidence="7 11" id="KW-0665">Pyrimidine biosynthesis</keyword>
<organism evidence="13 15">
    <name type="scientific">Legionella cherrii</name>
    <dbReference type="NCBI Taxonomy" id="28084"/>
    <lineage>
        <taxon>Bacteria</taxon>
        <taxon>Pseudomonadati</taxon>
        <taxon>Pseudomonadota</taxon>
        <taxon>Gammaproteobacteria</taxon>
        <taxon>Legionellales</taxon>
        <taxon>Legionellaceae</taxon>
        <taxon>Legionella</taxon>
    </lineage>
</organism>
<name>A0A0W0S7V5_9GAMM</name>
<sequence>MYSMLRPLLFSMSPERAHAFSLSALHYLPRFCFKKAESKPIEALGLQFPHVVGLAAGLDKNGEHLDALAKLGFSFIELGTVTPRPQVGNPKPRLFRLPEAHAIINRMGFNNLGVDALVGHVKKARYKGILGINIGKNKDTPLEHAAEDYIHCLEKVYEYASYVTINISSPNTPDLRQLQQKEYFANLLSQIQTEQIKLSNKFQRHVPLVVKISPDEDLETLKQMTEVILSYGIEGIIATNTTCSRKGVDHLPYAEETGGLSGEPLWDLSTQCLRLLKQYVGDAITLIGVGGIDSCHKAQAKLDAGASLIQVYTGLIYRGPGLVYELSKGLL</sequence>
<evidence type="ECO:0000256" key="9">
    <source>
        <dbReference type="ARBA" id="ARBA00023136"/>
    </source>
</evidence>
<dbReference type="Proteomes" id="UP000054921">
    <property type="component" value="Unassembled WGS sequence"/>
</dbReference>
<dbReference type="GO" id="GO:0006207">
    <property type="term" value="P:'de novo' pyrimidine nucleobase biosynthetic process"/>
    <property type="evidence" value="ECO:0007669"/>
    <property type="project" value="UniProtKB-UniRule"/>
</dbReference>
<feature type="binding site" evidence="11">
    <location>
        <begin position="56"/>
        <end position="60"/>
    </location>
    <ligand>
        <name>FMN</name>
        <dbReference type="ChEBI" id="CHEBI:58210"/>
    </ligand>
</feature>
<dbReference type="GO" id="GO:0005737">
    <property type="term" value="C:cytoplasm"/>
    <property type="evidence" value="ECO:0007669"/>
    <property type="project" value="InterPro"/>
</dbReference>
<dbReference type="OrthoDB" id="9802377at2"/>
<evidence type="ECO:0000256" key="5">
    <source>
        <dbReference type="ARBA" id="ARBA00022630"/>
    </source>
</evidence>
<dbReference type="InterPro" id="IPR005719">
    <property type="entry name" value="Dihydroorotate_DH_2"/>
</dbReference>
<protein>
    <recommendedName>
        <fullName evidence="11">Dihydroorotate dehydrogenase (quinone)</fullName>
        <ecNumber evidence="11">1.3.5.2</ecNumber>
    </recommendedName>
    <alternativeName>
        <fullName evidence="11">DHOdehase</fullName>
        <shortName evidence="11">DHOD</shortName>
        <shortName evidence="11">DHODase</shortName>
    </alternativeName>
    <alternativeName>
        <fullName evidence="11">Dihydroorotate oxidase</fullName>
    </alternativeName>
</protein>
<dbReference type="PIRSF" id="PIRSF000164">
    <property type="entry name" value="DHO_oxidase"/>
    <property type="match status" value="1"/>
</dbReference>
<dbReference type="NCBIfam" id="NF003644">
    <property type="entry name" value="PRK05286.1-1"/>
    <property type="match status" value="1"/>
</dbReference>
<evidence type="ECO:0000256" key="8">
    <source>
        <dbReference type="ARBA" id="ARBA00023002"/>
    </source>
</evidence>
<evidence type="ECO:0000256" key="10">
    <source>
        <dbReference type="ARBA" id="ARBA00048639"/>
    </source>
</evidence>
<dbReference type="InterPro" id="IPR005720">
    <property type="entry name" value="Dihydroorotate_DH_cat"/>
</dbReference>
<dbReference type="CDD" id="cd04738">
    <property type="entry name" value="DHOD_2_like"/>
    <property type="match status" value="1"/>
</dbReference>
<comment type="catalytic activity">
    <reaction evidence="10 11">
        <text>(S)-dihydroorotate + a quinone = orotate + a quinol</text>
        <dbReference type="Rhea" id="RHEA:30187"/>
        <dbReference type="ChEBI" id="CHEBI:24646"/>
        <dbReference type="ChEBI" id="CHEBI:30839"/>
        <dbReference type="ChEBI" id="CHEBI:30864"/>
        <dbReference type="ChEBI" id="CHEBI:132124"/>
        <dbReference type="EC" id="1.3.5.2"/>
    </reaction>
</comment>
<feature type="binding site" evidence="11">
    <location>
        <position position="239"/>
    </location>
    <ligand>
        <name>FMN</name>
        <dbReference type="ChEBI" id="CHEBI:58210"/>
    </ligand>
</feature>
<keyword evidence="6 11" id="KW-0288">FMN</keyword>
<comment type="subcellular location">
    <subcellularLocation>
        <location evidence="11">Cell membrane</location>
        <topology evidence="11">Peripheral membrane protein</topology>
    </subcellularLocation>
    <subcellularLocation>
        <location evidence="2">Membrane</location>
    </subcellularLocation>
</comment>
<feature type="binding site" evidence="11">
    <location>
        <begin position="240"/>
        <end position="241"/>
    </location>
    <ligand>
        <name>substrate</name>
    </ligand>
</feature>
<dbReference type="PROSITE" id="PS00911">
    <property type="entry name" value="DHODEHASE_1"/>
    <property type="match status" value="1"/>
</dbReference>
<dbReference type="STRING" id="28084.Lche_1229"/>
<dbReference type="InterPro" id="IPR013785">
    <property type="entry name" value="Aldolase_TIM"/>
</dbReference>
<evidence type="ECO:0000313" key="14">
    <source>
        <dbReference type="EMBL" id="VEB36783.1"/>
    </source>
</evidence>
<feature type="binding site" evidence="11">
    <location>
        <position position="60"/>
    </location>
    <ligand>
        <name>substrate</name>
    </ligand>
</feature>
<evidence type="ECO:0000313" key="13">
    <source>
        <dbReference type="EMBL" id="KTC79209.1"/>
    </source>
</evidence>
<feature type="binding site" evidence="11">
    <location>
        <position position="166"/>
    </location>
    <ligand>
        <name>FMN</name>
        <dbReference type="ChEBI" id="CHEBI:58210"/>
    </ligand>
</feature>
<evidence type="ECO:0000259" key="12">
    <source>
        <dbReference type="Pfam" id="PF01180"/>
    </source>
</evidence>
<proteinExistence type="inferred from homology"/>
<dbReference type="AlphaFoldDB" id="A0A0W0S7V5"/>
<dbReference type="HAMAP" id="MF_00225">
    <property type="entry name" value="DHO_dh_type2"/>
    <property type="match status" value="1"/>
</dbReference>